<accession>A0ABY4G6D8</accession>
<evidence type="ECO:0000256" key="1">
    <source>
        <dbReference type="SAM" id="Phobius"/>
    </source>
</evidence>
<evidence type="ECO:0000313" key="2">
    <source>
        <dbReference type="EMBL" id="UOQ66465.1"/>
    </source>
</evidence>
<gene>
    <name evidence="2" type="ORF">MUN86_00575</name>
</gene>
<dbReference type="Proteomes" id="UP000830401">
    <property type="component" value="Chromosome"/>
</dbReference>
<dbReference type="InterPro" id="IPR025833">
    <property type="entry name" value="GDYXXLXY"/>
</dbReference>
<keyword evidence="1" id="KW-1133">Transmembrane helix</keyword>
<evidence type="ECO:0000313" key="3">
    <source>
        <dbReference type="Proteomes" id="UP000830401"/>
    </source>
</evidence>
<reference evidence="2" key="1">
    <citation type="submission" date="2022-04" db="EMBL/GenBank/DDBJ databases">
        <title>Hymenobacter sp. isolated from the air.</title>
        <authorList>
            <person name="Won M."/>
            <person name="Lee C.-M."/>
            <person name="Woen H.-Y."/>
            <person name="Kwon S.-W."/>
        </authorList>
    </citation>
    <scope>NUCLEOTIDE SEQUENCE</scope>
    <source>
        <strain evidence="2">5420S-77</strain>
    </source>
</reference>
<name>A0ABY4G6D8_9BACT</name>
<keyword evidence="3" id="KW-1185">Reference proteome</keyword>
<dbReference type="Pfam" id="PF14345">
    <property type="entry name" value="GDYXXLXY"/>
    <property type="match status" value="1"/>
</dbReference>
<protein>
    <submittedName>
        <fullName evidence="2">GDYXXLXY domain-containing protein</fullName>
    </submittedName>
</protein>
<dbReference type="RefSeq" id="WP_245120594.1">
    <property type="nucleotide sequence ID" value="NZ_CP095061.1"/>
</dbReference>
<feature type="transmembrane region" description="Helical" evidence="1">
    <location>
        <begin position="38"/>
        <end position="60"/>
    </location>
</feature>
<proteinExistence type="predicted"/>
<keyword evidence="1" id="KW-0472">Membrane</keyword>
<sequence>MPTSPESVPSNTATPVAAVLPTLAPLPQMQESRRRQGVRWLVVAQVLFVLAVAAAGYATASFGRTITLRSTPVDPRDLLYGDYLNLNYSISQIPGHLWRGPDMPRRKQAVYVVLESRQGNYEAVGVYPQEPTVPANQVVLRGWVADAFRRSIRLRYGFERYYVPEDTGRKLKPKQTLRVQVSIAPWGQARIKQVDVQPVSPPSTVAP</sequence>
<dbReference type="EMBL" id="CP095061">
    <property type="protein sequence ID" value="UOQ66465.1"/>
    <property type="molecule type" value="Genomic_DNA"/>
</dbReference>
<keyword evidence="1" id="KW-0812">Transmembrane</keyword>
<organism evidence="2 3">
    <name type="scientific">Hymenobacter volaticus</name>
    <dbReference type="NCBI Taxonomy" id="2932254"/>
    <lineage>
        <taxon>Bacteria</taxon>
        <taxon>Pseudomonadati</taxon>
        <taxon>Bacteroidota</taxon>
        <taxon>Cytophagia</taxon>
        <taxon>Cytophagales</taxon>
        <taxon>Hymenobacteraceae</taxon>
        <taxon>Hymenobacter</taxon>
    </lineage>
</organism>